<dbReference type="Pfam" id="PF13604">
    <property type="entry name" value="AAA_30"/>
    <property type="match status" value="1"/>
</dbReference>
<feature type="compositionally biased region" description="Basic residues" evidence="1">
    <location>
        <begin position="481"/>
        <end position="491"/>
    </location>
</feature>
<evidence type="ECO:0000313" key="2">
    <source>
        <dbReference type="EMBL" id="SNR49034.1"/>
    </source>
</evidence>
<dbReference type="SUPFAM" id="SSF52540">
    <property type="entry name" value="P-loop containing nucleoside triphosphate hydrolases"/>
    <property type="match status" value="1"/>
</dbReference>
<feature type="region of interest" description="Disordered" evidence="1">
    <location>
        <begin position="399"/>
        <end position="510"/>
    </location>
</feature>
<evidence type="ECO:0000256" key="1">
    <source>
        <dbReference type="SAM" id="MobiDB-lite"/>
    </source>
</evidence>
<accession>A0A238WS16</accession>
<evidence type="ECO:0000313" key="3">
    <source>
        <dbReference type="Proteomes" id="UP000198415"/>
    </source>
</evidence>
<organism evidence="2 3">
    <name type="scientific">Actinoplanes regularis</name>
    <dbReference type="NCBI Taxonomy" id="52697"/>
    <lineage>
        <taxon>Bacteria</taxon>
        <taxon>Bacillati</taxon>
        <taxon>Actinomycetota</taxon>
        <taxon>Actinomycetes</taxon>
        <taxon>Micromonosporales</taxon>
        <taxon>Micromonosporaceae</taxon>
        <taxon>Actinoplanes</taxon>
    </lineage>
</organism>
<sequence>MIDNGSITQESPVTSFDVDLRLADLVGTSIGTPPTIPARKPAAGMEFAPQQQEAIEKIVDWYTAEQDSPQIFRLFGYAGTGKTTLARHIVDELGVNAQYAAFTGKAAYVLQQKGCEARTIHSLIYQAVEKVRARLEELKRQRSSVADPADAAVLDRAIEVEEEKLHTPDWILREDSELAFAPLLVLDEVSMVGEKIAADLLSFGVKVLCLGDPAQLPPVEGGGYFIHATPDHLLTEIHRSALDSPVARLATSVRRSPPGDRTLGMAGMDGDSGRCQFVTRDQLAGFDQVLVGTNKTRWQAIHLLRDIAGLAGPIPQPGDKVIGLANNSDVFNGQQFAVVSAKEPDRDRITLQLLDDAGDERRITCWLSGFAGQDGEKLAKRDGRGTVSALTFAQAITCHKSQGSHGTGSSSSTSRGSSPGPPPAKPRRPATRPPPRPPPDTSTASGGSTPRSRGPRSRSSSSIPRGGCPREQPELPIAVFRYRRLGPRPRPRGLDLRRSGRAGCLVPNRT</sequence>
<dbReference type="Gene3D" id="3.40.50.300">
    <property type="entry name" value="P-loop containing nucleotide triphosphate hydrolases"/>
    <property type="match status" value="1"/>
</dbReference>
<dbReference type="Proteomes" id="UP000198415">
    <property type="component" value="Unassembled WGS sequence"/>
</dbReference>
<feature type="compositionally biased region" description="Low complexity" evidence="1">
    <location>
        <begin position="441"/>
        <end position="467"/>
    </location>
</feature>
<dbReference type="EMBL" id="FZNR01000002">
    <property type="protein sequence ID" value="SNR49034.1"/>
    <property type="molecule type" value="Genomic_DNA"/>
</dbReference>
<feature type="compositionally biased region" description="Low complexity" evidence="1">
    <location>
        <begin position="403"/>
        <end position="418"/>
    </location>
</feature>
<name>A0A238WS16_9ACTN</name>
<feature type="compositionally biased region" description="Pro residues" evidence="1">
    <location>
        <begin position="431"/>
        <end position="440"/>
    </location>
</feature>
<gene>
    <name evidence="2" type="ORF">SAMN06264365_102825</name>
</gene>
<keyword evidence="3" id="KW-1185">Reference proteome</keyword>
<reference evidence="2 3" key="1">
    <citation type="submission" date="2017-06" db="EMBL/GenBank/DDBJ databases">
        <authorList>
            <person name="Kim H.J."/>
            <person name="Triplett B.A."/>
        </authorList>
    </citation>
    <scope>NUCLEOTIDE SEQUENCE [LARGE SCALE GENOMIC DNA]</scope>
    <source>
        <strain evidence="2 3">DSM 43151</strain>
    </source>
</reference>
<dbReference type="InterPro" id="IPR027417">
    <property type="entry name" value="P-loop_NTPase"/>
</dbReference>
<proteinExistence type="predicted"/>
<dbReference type="AlphaFoldDB" id="A0A238WS16"/>
<protein>
    <submittedName>
        <fullName evidence="2">Exodeoxyribonuclease-5</fullName>
    </submittedName>
</protein>